<organism evidence="3 4">
    <name type="scientific">Cyclotella atomus</name>
    <dbReference type="NCBI Taxonomy" id="382360"/>
    <lineage>
        <taxon>Eukaryota</taxon>
        <taxon>Sar</taxon>
        <taxon>Stramenopiles</taxon>
        <taxon>Ochrophyta</taxon>
        <taxon>Bacillariophyta</taxon>
        <taxon>Coscinodiscophyceae</taxon>
        <taxon>Thalassiosirophycidae</taxon>
        <taxon>Stephanodiscales</taxon>
        <taxon>Stephanodiscaceae</taxon>
        <taxon>Cyclotella</taxon>
    </lineage>
</organism>
<feature type="coiled-coil region" evidence="1">
    <location>
        <begin position="729"/>
        <end position="760"/>
    </location>
</feature>
<feature type="compositionally biased region" description="Polar residues" evidence="2">
    <location>
        <begin position="46"/>
        <end position="58"/>
    </location>
</feature>
<evidence type="ECO:0000256" key="1">
    <source>
        <dbReference type="SAM" id="Coils"/>
    </source>
</evidence>
<gene>
    <name evidence="3" type="ORF">ACHAWO_004816</name>
</gene>
<reference evidence="3 4" key="1">
    <citation type="submission" date="2024-10" db="EMBL/GenBank/DDBJ databases">
        <title>Updated reference genomes for cyclostephanoid diatoms.</title>
        <authorList>
            <person name="Roberts W.R."/>
            <person name="Alverson A.J."/>
        </authorList>
    </citation>
    <scope>NUCLEOTIDE SEQUENCE [LARGE SCALE GENOMIC DNA]</scope>
    <source>
        <strain evidence="3 4">AJA010-31</strain>
    </source>
</reference>
<feature type="coiled-coil region" evidence="1">
    <location>
        <begin position="199"/>
        <end position="275"/>
    </location>
</feature>
<feature type="coiled-coil region" evidence="1">
    <location>
        <begin position="533"/>
        <end position="578"/>
    </location>
</feature>
<evidence type="ECO:0000313" key="4">
    <source>
        <dbReference type="Proteomes" id="UP001530400"/>
    </source>
</evidence>
<feature type="compositionally biased region" description="Polar residues" evidence="2">
    <location>
        <begin position="925"/>
        <end position="937"/>
    </location>
</feature>
<sequence>MKFSAKKRTPSTSPSTASASTNPTSNTTSSRITPIQTPSYPLLTTREPSPRNNNNNASVSPEILSLTLENSSLKSQLALLLDASPGSESTLELSNLLQLANEKNDSLQHKVDELHGGLKEIEKERRLLKQSVVRDRESYLESSKRAQEEIEAMRSLLTQESKRVEMLEGELAALQEFEYRARQEMDEQKRYSGMRDKELSVLQARVGEQERRIEVLVEEGLDLKKKIGGLEVERSKLEGDCEELAGELENVRLELKEARVEIDEGVEREARLTKEVACVNSALEKEKAGRATDRHNFEARESVLRDELSQLEILKEQKEDKIHEMTKLLKEADLQKRELEHTVQAKNEVITSLRTQIDHSESSNQSLRNDLNKAHREMEQMSIAHEEIVTQKDAEMQTLQEQKQAVGDELVAANNLRQGLEAQIESQSKAQAELSVKYDDLETENGELATELDGTKRIIASLETEFENTREQVDKIQRRAESLEEELSVTKERLSASQDETVSLKSHMELMQATHADELAHASKCRAELEAGLKIEVDTCNELRSRLEKMEIRLKQEAEAHQEAIQSFNRQIESEKSRFCGEIEMLKKEHQAQIEENETTGAAVIEELEESIDSLNKKIAHDNAEHEHAVKQLHQTISRVHTENETLERQVAEYEKQTLSQEEKIAQLHNLSQHRGEEIIVLQKELSFHRDSMEITKRDHLKAIDVLSTELDDVRLAHQNEIDNMQYLINDLGTQLAAANAKLETEDEELNITKTKLTERTQLLKEMMGQIKTYKSQYEDECGRTKQLTDALERAKSELNVARTRARHYEEEKNDQENQFREAMRKERQQRKAIEKQVESFDDVRKKYNEMEKENFNLKDKITRQENYISKLHDRQEKDRRRAAAPLGVSKANRPSTAPMSPPKVYSSSKRSGSVAKKRHYTVQEVMQGQSFTSNKSMSEDGRQNENQQPKHVIPQSMDESDFTTG</sequence>
<evidence type="ECO:0000256" key="2">
    <source>
        <dbReference type="SAM" id="MobiDB-lite"/>
    </source>
</evidence>
<dbReference type="Proteomes" id="UP001530400">
    <property type="component" value="Unassembled WGS sequence"/>
</dbReference>
<protein>
    <submittedName>
        <fullName evidence="3">Uncharacterized protein</fullName>
    </submittedName>
</protein>
<dbReference type="AlphaFoldDB" id="A0ABD3PPI6"/>
<proteinExistence type="predicted"/>
<feature type="coiled-coil region" evidence="1">
    <location>
        <begin position="104"/>
        <end position="170"/>
    </location>
</feature>
<feature type="coiled-coil region" evidence="1">
    <location>
        <begin position="605"/>
        <end position="664"/>
    </location>
</feature>
<comment type="caution">
    <text evidence="3">The sequence shown here is derived from an EMBL/GenBank/DDBJ whole genome shotgun (WGS) entry which is preliminary data.</text>
</comment>
<keyword evidence="1" id="KW-0175">Coiled coil</keyword>
<dbReference type="EMBL" id="JALLPJ020000511">
    <property type="protein sequence ID" value="KAL3790059.1"/>
    <property type="molecule type" value="Genomic_DNA"/>
</dbReference>
<accession>A0ABD3PPI6</accession>
<keyword evidence="4" id="KW-1185">Reference proteome</keyword>
<dbReference type="Gene3D" id="1.10.287.1490">
    <property type="match status" value="1"/>
</dbReference>
<name>A0ABD3PPI6_9STRA</name>
<feature type="region of interest" description="Disordered" evidence="2">
    <location>
        <begin position="1"/>
        <end position="58"/>
    </location>
</feature>
<feature type="compositionally biased region" description="Basic and acidic residues" evidence="2">
    <location>
        <begin position="871"/>
        <end position="882"/>
    </location>
</feature>
<feature type="coiled-coil region" evidence="1">
    <location>
        <begin position="785"/>
        <end position="868"/>
    </location>
</feature>
<feature type="compositionally biased region" description="Low complexity" evidence="2">
    <location>
        <begin position="10"/>
        <end position="35"/>
    </location>
</feature>
<feature type="region of interest" description="Disordered" evidence="2">
    <location>
        <begin position="870"/>
        <end position="966"/>
    </location>
</feature>
<feature type="coiled-coil region" evidence="1">
    <location>
        <begin position="301"/>
        <end position="500"/>
    </location>
</feature>
<evidence type="ECO:0000313" key="3">
    <source>
        <dbReference type="EMBL" id="KAL3790059.1"/>
    </source>
</evidence>